<proteinExistence type="predicted"/>
<dbReference type="AlphaFoldDB" id="A0A8J2PH12"/>
<evidence type="ECO:0000313" key="2">
    <source>
        <dbReference type="Proteomes" id="UP000708208"/>
    </source>
</evidence>
<dbReference type="PANTHER" id="PTHR10974">
    <property type="entry name" value="FI08016P-RELATED"/>
    <property type="match status" value="1"/>
</dbReference>
<name>A0A8J2PH12_9HEXA</name>
<gene>
    <name evidence="1" type="ORF">AFUS01_LOCUS39516</name>
</gene>
<evidence type="ECO:0000313" key="1">
    <source>
        <dbReference type="EMBL" id="CAG7829663.1"/>
    </source>
</evidence>
<sequence>MVSDHGRRFGDFDHQGKFLERSLPGLFIRLPEVLQETFPKFNFRNNMRFNTRMLTTGFDIYHTLKHLLVIQNMNVSESDAGFKPALKDMSSLLVPISGNRSCSDVNILEGNCVCNTTGDIQAWENPYLRQKLIKFSFEELNGIIASSKYGNVCRTYNSPLMSYVTSR</sequence>
<reference evidence="1" key="1">
    <citation type="submission" date="2021-06" db="EMBL/GenBank/DDBJ databases">
        <authorList>
            <person name="Hodson N. C."/>
            <person name="Mongue J. A."/>
            <person name="Jaron S. K."/>
        </authorList>
    </citation>
    <scope>NUCLEOTIDE SEQUENCE</scope>
</reference>
<organism evidence="1 2">
    <name type="scientific">Allacma fusca</name>
    <dbReference type="NCBI Taxonomy" id="39272"/>
    <lineage>
        <taxon>Eukaryota</taxon>
        <taxon>Metazoa</taxon>
        <taxon>Ecdysozoa</taxon>
        <taxon>Arthropoda</taxon>
        <taxon>Hexapoda</taxon>
        <taxon>Collembola</taxon>
        <taxon>Symphypleona</taxon>
        <taxon>Sminthuridae</taxon>
        <taxon>Allacma</taxon>
    </lineage>
</organism>
<accession>A0A8J2PH12</accession>
<dbReference type="OrthoDB" id="413313at2759"/>
<dbReference type="Pfam" id="PF02995">
    <property type="entry name" value="DUF229"/>
    <property type="match status" value="1"/>
</dbReference>
<keyword evidence="2" id="KW-1185">Reference proteome</keyword>
<feature type="non-terminal residue" evidence="1">
    <location>
        <position position="167"/>
    </location>
</feature>
<dbReference type="PANTHER" id="PTHR10974:SF1">
    <property type="entry name" value="FI08016P-RELATED"/>
    <property type="match status" value="1"/>
</dbReference>
<comment type="caution">
    <text evidence="1">The sequence shown here is derived from an EMBL/GenBank/DDBJ whole genome shotgun (WGS) entry which is preliminary data.</text>
</comment>
<protein>
    <submittedName>
        <fullName evidence="1">Uncharacterized protein</fullName>
    </submittedName>
</protein>
<dbReference type="Proteomes" id="UP000708208">
    <property type="component" value="Unassembled WGS sequence"/>
</dbReference>
<dbReference type="EMBL" id="CAJVCH010552442">
    <property type="protein sequence ID" value="CAG7829663.1"/>
    <property type="molecule type" value="Genomic_DNA"/>
</dbReference>
<dbReference type="GO" id="GO:0005615">
    <property type="term" value="C:extracellular space"/>
    <property type="evidence" value="ECO:0007669"/>
    <property type="project" value="TreeGrafter"/>
</dbReference>
<dbReference type="InterPro" id="IPR004245">
    <property type="entry name" value="DUF229"/>
</dbReference>